<feature type="transmembrane region" description="Helical" evidence="1">
    <location>
        <begin position="126"/>
        <end position="146"/>
    </location>
</feature>
<evidence type="ECO:0008006" key="3">
    <source>
        <dbReference type="Google" id="ProtNLM"/>
    </source>
</evidence>
<keyword evidence="1" id="KW-0812">Transmembrane</keyword>
<name>A0A6B3NHJ2_9CYAN</name>
<reference evidence="2" key="1">
    <citation type="submission" date="2019-11" db="EMBL/GenBank/DDBJ databases">
        <title>Genomic insights into an expanded diversity of filamentous marine cyanobacteria reveals the extraordinary biosynthetic potential of Moorea and Okeania.</title>
        <authorList>
            <person name="Ferreira Leao T."/>
            <person name="Wang M."/>
            <person name="Moss N."/>
            <person name="Da Silva R."/>
            <person name="Sanders J."/>
            <person name="Nurk S."/>
            <person name="Gurevich A."/>
            <person name="Humphrey G."/>
            <person name="Reher R."/>
            <person name="Zhu Q."/>
            <person name="Belda-Ferre P."/>
            <person name="Glukhov E."/>
            <person name="Rex R."/>
            <person name="Dorrestein P.C."/>
            <person name="Knight R."/>
            <person name="Pevzner P."/>
            <person name="Gerwick W.H."/>
            <person name="Gerwick L."/>
        </authorList>
    </citation>
    <scope>NUCLEOTIDE SEQUENCE</scope>
    <source>
        <strain evidence="2">SIO1C4</strain>
    </source>
</reference>
<gene>
    <name evidence="2" type="ORF">F6J89_18125</name>
</gene>
<organism evidence="2">
    <name type="scientific">Symploca sp. SIO1C4</name>
    <dbReference type="NCBI Taxonomy" id="2607765"/>
    <lineage>
        <taxon>Bacteria</taxon>
        <taxon>Bacillati</taxon>
        <taxon>Cyanobacteriota</taxon>
        <taxon>Cyanophyceae</taxon>
        <taxon>Coleofasciculales</taxon>
        <taxon>Coleofasciculaceae</taxon>
        <taxon>Symploca</taxon>
    </lineage>
</organism>
<sequence>MPNKITKRLTGIPFILGGLLIMFLGVESGTLECHRKESMQVACQFTYSNLFGEKISSIATGELKGAEVKTRKRNHRIVILTKKETIPLINSYTMGKNGKVNKVSRINDFINNPEQMSLTIRQDNRWFGFLFGVIFIVGGICAILGIT</sequence>
<proteinExistence type="predicted"/>
<evidence type="ECO:0000313" key="2">
    <source>
        <dbReference type="EMBL" id="NER29484.1"/>
    </source>
</evidence>
<feature type="transmembrane region" description="Helical" evidence="1">
    <location>
        <begin position="12"/>
        <end position="31"/>
    </location>
</feature>
<dbReference type="AlphaFoldDB" id="A0A6B3NHJ2"/>
<protein>
    <recommendedName>
        <fullName evidence="3">DUF3592 domain-containing protein</fullName>
    </recommendedName>
</protein>
<comment type="caution">
    <text evidence="2">The sequence shown here is derived from an EMBL/GenBank/DDBJ whole genome shotgun (WGS) entry which is preliminary data.</text>
</comment>
<dbReference type="EMBL" id="JAAHFQ010000375">
    <property type="protein sequence ID" value="NER29484.1"/>
    <property type="molecule type" value="Genomic_DNA"/>
</dbReference>
<keyword evidence="1" id="KW-0472">Membrane</keyword>
<keyword evidence="1" id="KW-1133">Transmembrane helix</keyword>
<evidence type="ECO:0000256" key="1">
    <source>
        <dbReference type="SAM" id="Phobius"/>
    </source>
</evidence>
<accession>A0A6B3NHJ2</accession>